<feature type="domain" description="Large ribosomal subunit protein eL24-related N-terminal" evidence="3">
    <location>
        <begin position="181"/>
        <end position="213"/>
    </location>
</feature>
<dbReference type="OrthoDB" id="10262490at2759"/>
<proteinExistence type="predicted"/>
<dbReference type="PANTHER" id="PTHR10792:SF8">
    <property type="entry name" value="RIBOSOME BIOGENESIS PROTEIN RLP24-RELATED"/>
    <property type="match status" value="1"/>
</dbReference>
<dbReference type="AlphaFoldDB" id="A0A8X8D525"/>
<evidence type="ECO:0000313" key="5">
    <source>
        <dbReference type="Proteomes" id="UP000886885"/>
    </source>
</evidence>
<dbReference type="InterPro" id="IPR056366">
    <property type="entry name" value="Ribosomal_eL24"/>
</dbReference>
<name>A0A8X8D525_POPTO</name>
<comment type="subcellular location">
    <subcellularLocation>
        <location evidence="1">Nucleus</location>
    </subcellularLocation>
</comment>
<dbReference type="GO" id="GO:0042273">
    <property type="term" value="P:ribosomal large subunit biogenesis"/>
    <property type="evidence" value="ECO:0007669"/>
    <property type="project" value="TreeGrafter"/>
</dbReference>
<dbReference type="CDD" id="cd00472">
    <property type="entry name" value="Ribosomal_L24e_L24"/>
    <property type="match status" value="1"/>
</dbReference>
<organism evidence="4 5">
    <name type="scientific">Populus tomentosa</name>
    <name type="common">Chinese white poplar</name>
    <dbReference type="NCBI Taxonomy" id="118781"/>
    <lineage>
        <taxon>Eukaryota</taxon>
        <taxon>Viridiplantae</taxon>
        <taxon>Streptophyta</taxon>
        <taxon>Embryophyta</taxon>
        <taxon>Tracheophyta</taxon>
        <taxon>Spermatophyta</taxon>
        <taxon>Magnoliopsida</taxon>
        <taxon>eudicotyledons</taxon>
        <taxon>Gunneridae</taxon>
        <taxon>Pentapetalae</taxon>
        <taxon>rosids</taxon>
        <taxon>fabids</taxon>
        <taxon>Malpighiales</taxon>
        <taxon>Salicaceae</taxon>
        <taxon>Saliceae</taxon>
        <taxon>Populus</taxon>
    </lineage>
</organism>
<dbReference type="Pfam" id="PF01246">
    <property type="entry name" value="Ribosomal_L24e"/>
    <property type="match status" value="2"/>
</dbReference>
<dbReference type="PANTHER" id="PTHR10792">
    <property type="entry name" value="60S RIBOSOMAL PROTEIN L24"/>
    <property type="match status" value="1"/>
</dbReference>
<dbReference type="Proteomes" id="UP000886885">
    <property type="component" value="Chromosome 4D"/>
</dbReference>
<comment type="caution">
    <text evidence="4">The sequence shown here is derived from an EMBL/GenBank/DDBJ whole genome shotgun (WGS) entry which is preliminary data.</text>
</comment>
<evidence type="ECO:0000259" key="3">
    <source>
        <dbReference type="Pfam" id="PF01246"/>
    </source>
</evidence>
<dbReference type="InterPro" id="IPR000988">
    <property type="entry name" value="Ribosomal_eL24-rel_N"/>
</dbReference>
<feature type="domain" description="Large ribosomal subunit protein eL24-related N-terminal" evidence="3">
    <location>
        <begin position="106"/>
        <end position="134"/>
    </location>
</feature>
<dbReference type="GO" id="GO:0005730">
    <property type="term" value="C:nucleolus"/>
    <property type="evidence" value="ECO:0007669"/>
    <property type="project" value="TreeGrafter"/>
</dbReference>
<dbReference type="PROSITE" id="PS01073">
    <property type="entry name" value="RIBOSOMAL_L24E"/>
    <property type="match status" value="1"/>
</dbReference>
<reference evidence="4" key="1">
    <citation type="journal article" date="2020" name="bioRxiv">
        <title>Hybrid origin of Populus tomentosa Carr. identified through genome sequencing and phylogenomic analysis.</title>
        <authorList>
            <person name="An X."/>
            <person name="Gao K."/>
            <person name="Chen Z."/>
            <person name="Li J."/>
            <person name="Yang X."/>
            <person name="Yang X."/>
            <person name="Zhou J."/>
            <person name="Guo T."/>
            <person name="Zhao T."/>
            <person name="Huang S."/>
            <person name="Miao D."/>
            <person name="Khan W.U."/>
            <person name="Rao P."/>
            <person name="Ye M."/>
            <person name="Lei B."/>
            <person name="Liao W."/>
            <person name="Wang J."/>
            <person name="Ji L."/>
            <person name="Li Y."/>
            <person name="Guo B."/>
            <person name="Mustafa N.S."/>
            <person name="Li S."/>
            <person name="Yun Q."/>
            <person name="Keller S.R."/>
            <person name="Mao J."/>
            <person name="Zhang R."/>
            <person name="Strauss S.H."/>
        </authorList>
    </citation>
    <scope>NUCLEOTIDE SEQUENCE</scope>
    <source>
        <strain evidence="4">GM15</strain>
        <tissue evidence="4">Leaf</tissue>
    </source>
</reference>
<gene>
    <name evidence="4" type="ORF">POTOM_017930</name>
</gene>
<dbReference type="InterPro" id="IPR023442">
    <property type="entry name" value="Ribosomal_eL24_CS"/>
</dbReference>
<dbReference type="GO" id="GO:0003735">
    <property type="term" value="F:structural constituent of ribosome"/>
    <property type="evidence" value="ECO:0007669"/>
    <property type="project" value="InterPro"/>
</dbReference>
<accession>A0A8X8D525</accession>
<sequence>MLDLSGNRERSINVESDPQEVRKRRLFCHQLGAVAIARVRPRPPDVTKVPTSRLHFGLGLREKLSSPVGVLLLDLVDILGRGLFSAIAAAAADNNEAKSSNRRDTMRLEKCWFCSSTVYPGHGIQFVRNDAKVKYWGMKLLVLSREITVLRFTAVSVVVHAPNWHVVWVDFVDPLVAGNPRSKCHKNFKMKRNPRKVKWTKAYRRLHGKDMTQDTTFEFERKRNRPERYDRNLAENTLKAIKKIDKVRSDRAANHIEKRLKVRKGKERREAQKELEQSIHLVKAPQVLRQDQSLTLPKIKVEVSQPKSEKNQAMEE</sequence>
<evidence type="ECO:0000313" key="4">
    <source>
        <dbReference type="EMBL" id="KAG6778085.1"/>
    </source>
</evidence>
<evidence type="ECO:0000256" key="2">
    <source>
        <dbReference type="ARBA" id="ARBA00023242"/>
    </source>
</evidence>
<dbReference type="EMBL" id="JAAWWB010000008">
    <property type="protein sequence ID" value="KAG6778085.1"/>
    <property type="molecule type" value="Genomic_DNA"/>
</dbReference>
<keyword evidence="5" id="KW-1185">Reference proteome</keyword>
<evidence type="ECO:0000256" key="1">
    <source>
        <dbReference type="ARBA" id="ARBA00004123"/>
    </source>
</evidence>
<keyword evidence="2" id="KW-0539">Nucleus</keyword>
<protein>
    <recommendedName>
        <fullName evidence="3">Large ribosomal subunit protein eL24-related N-terminal domain-containing protein</fullName>
    </recommendedName>
</protein>